<sequence>MVLDEIYCTYERNNIPTRKMDPVRTTQNAQPPKMERKQHSKMLEKVKYLLIICKYLLNSKKNYFELMLTETVIDGYFTKLIFQYSDFPFILFLQDVINKSSLSRSKESSDNSDRGRVF</sequence>
<organism evidence="1">
    <name type="scientific">Chaetoceros debilis</name>
    <dbReference type="NCBI Taxonomy" id="122233"/>
    <lineage>
        <taxon>Eukaryota</taxon>
        <taxon>Sar</taxon>
        <taxon>Stramenopiles</taxon>
        <taxon>Ochrophyta</taxon>
        <taxon>Bacillariophyta</taxon>
        <taxon>Coscinodiscophyceae</taxon>
        <taxon>Chaetocerotophycidae</taxon>
        <taxon>Chaetocerotales</taxon>
        <taxon>Chaetocerotaceae</taxon>
        <taxon>Chaetoceros</taxon>
    </lineage>
</organism>
<name>A0A7S3QDA8_9STRA</name>
<gene>
    <name evidence="1" type="ORF">CDEB00056_LOCUS18339</name>
</gene>
<evidence type="ECO:0000313" key="1">
    <source>
        <dbReference type="EMBL" id="CAE0473486.1"/>
    </source>
</evidence>
<reference evidence="1" key="1">
    <citation type="submission" date="2021-01" db="EMBL/GenBank/DDBJ databases">
        <authorList>
            <person name="Corre E."/>
            <person name="Pelletier E."/>
            <person name="Niang G."/>
            <person name="Scheremetjew M."/>
            <person name="Finn R."/>
            <person name="Kale V."/>
            <person name="Holt S."/>
            <person name="Cochrane G."/>
            <person name="Meng A."/>
            <person name="Brown T."/>
            <person name="Cohen L."/>
        </authorList>
    </citation>
    <scope>NUCLEOTIDE SEQUENCE</scope>
    <source>
        <strain evidence="1">MM31A-1</strain>
    </source>
</reference>
<dbReference type="AlphaFoldDB" id="A0A7S3QDA8"/>
<accession>A0A7S3QDA8</accession>
<dbReference type="EMBL" id="HBIO01023866">
    <property type="protein sequence ID" value="CAE0473486.1"/>
    <property type="molecule type" value="Transcribed_RNA"/>
</dbReference>
<protein>
    <submittedName>
        <fullName evidence="1">Uncharacterized protein</fullName>
    </submittedName>
</protein>
<proteinExistence type="predicted"/>